<evidence type="ECO:0000313" key="1">
    <source>
        <dbReference type="EMBL" id="EPX64366.1"/>
    </source>
</evidence>
<protein>
    <submittedName>
        <fullName evidence="1">Uncharacterized protein</fullName>
    </submittedName>
</protein>
<organism evidence="1 2">
    <name type="scientific">Cystobacter fuscus (strain ATCC 25194 / DSM 2262 / NBRC 100088 / M29)</name>
    <dbReference type="NCBI Taxonomy" id="1242864"/>
    <lineage>
        <taxon>Bacteria</taxon>
        <taxon>Pseudomonadati</taxon>
        <taxon>Myxococcota</taxon>
        <taxon>Myxococcia</taxon>
        <taxon>Myxococcales</taxon>
        <taxon>Cystobacterineae</taxon>
        <taxon>Archangiaceae</taxon>
        <taxon>Cystobacter</taxon>
    </lineage>
</organism>
<proteinExistence type="predicted"/>
<evidence type="ECO:0000313" key="2">
    <source>
        <dbReference type="Proteomes" id="UP000011682"/>
    </source>
</evidence>
<name>S9PMV7_CYSF2</name>
<sequence length="250" mass="26870">MGAVALVSLVSACSPDPEPPPKDLPARVFWRPDDQRISLHAFGFFGGTFEWVGRREVLTGEQLAALSGLKLIPSADDCWTDITEYSLVVVDAAGQEREAMAREDNSSCGSGRDVIDIETLKPLLATLECEATGFSSTELSKAKTVHADNGCQHAFFSYVDEPSKWLKVVASRPDRSHTFQVSRCEGKTTGLALFDESGTVLLARGSAEGTSSSDCATLTHPLEAGRVYALEVTSRAVTTGGHVYLEIRGD</sequence>
<dbReference type="Proteomes" id="UP000011682">
    <property type="component" value="Unassembled WGS sequence"/>
</dbReference>
<accession>S9PMV7</accession>
<dbReference type="AlphaFoldDB" id="S9PMV7"/>
<dbReference type="EMBL" id="ANAH02000004">
    <property type="protein sequence ID" value="EPX64366.1"/>
    <property type="molecule type" value="Genomic_DNA"/>
</dbReference>
<gene>
    <name evidence="1" type="ORF">D187_005500</name>
</gene>
<comment type="caution">
    <text evidence="1">The sequence shown here is derived from an EMBL/GenBank/DDBJ whole genome shotgun (WGS) entry which is preliminary data.</text>
</comment>
<reference evidence="1" key="1">
    <citation type="submission" date="2013-05" db="EMBL/GenBank/DDBJ databases">
        <title>Genome assembly of Cystobacter fuscus DSM 2262.</title>
        <authorList>
            <person name="Sharma G."/>
            <person name="Khatri I."/>
            <person name="Kaur C."/>
            <person name="Mayilraj S."/>
            <person name="Subramanian S."/>
        </authorList>
    </citation>
    <scope>NUCLEOTIDE SEQUENCE [LARGE SCALE GENOMIC DNA]</scope>
    <source>
        <strain evidence="1">DSM 2262</strain>
    </source>
</reference>
<keyword evidence="2" id="KW-1185">Reference proteome</keyword>